<dbReference type="SMART" id="SM01059">
    <property type="entry name" value="CAT"/>
    <property type="match status" value="1"/>
</dbReference>
<dbReference type="Proteomes" id="UP001597131">
    <property type="component" value="Unassembled WGS sequence"/>
</dbReference>
<evidence type="ECO:0000313" key="1">
    <source>
        <dbReference type="EMBL" id="MFD1096159.1"/>
    </source>
</evidence>
<dbReference type="PIRSF" id="PIRSF000440">
    <property type="entry name" value="CAT"/>
    <property type="match status" value="1"/>
</dbReference>
<dbReference type="InterPro" id="IPR023213">
    <property type="entry name" value="CAT-like_dom_sf"/>
</dbReference>
<comment type="caution">
    <text evidence="1">The sequence shown here is derived from an EMBL/GenBank/DDBJ whole genome shotgun (WGS) entry which is preliminary data.</text>
</comment>
<gene>
    <name evidence="1" type="ORF">ACFQ3Q_10400</name>
</gene>
<dbReference type="RefSeq" id="WP_380745449.1">
    <property type="nucleotide sequence ID" value="NZ_JBHTLI010000001.1"/>
</dbReference>
<protein>
    <submittedName>
        <fullName evidence="1">CatA-like O-acetyltransferase</fullName>
    </submittedName>
</protein>
<proteinExistence type="predicted"/>
<dbReference type="Gene3D" id="3.30.559.10">
    <property type="entry name" value="Chloramphenicol acetyltransferase-like domain"/>
    <property type="match status" value="1"/>
</dbReference>
<name>A0ABW3NVN2_9FLAO</name>
<dbReference type="PANTHER" id="PTHR38474">
    <property type="entry name" value="SLR0299 PROTEIN"/>
    <property type="match status" value="1"/>
</dbReference>
<organism evidence="1 2">
    <name type="scientific">Salegentibacter chungangensis</name>
    <dbReference type="NCBI Taxonomy" id="1335724"/>
    <lineage>
        <taxon>Bacteria</taxon>
        <taxon>Pseudomonadati</taxon>
        <taxon>Bacteroidota</taxon>
        <taxon>Flavobacteriia</taxon>
        <taxon>Flavobacteriales</taxon>
        <taxon>Flavobacteriaceae</taxon>
        <taxon>Salegentibacter</taxon>
    </lineage>
</organism>
<dbReference type="EMBL" id="JBHTLI010000001">
    <property type="protein sequence ID" value="MFD1096159.1"/>
    <property type="molecule type" value="Genomic_DNA"/>
</dbReference>
<sequence length="208" mass="23936">MKKIDLSSWNRKEHFDFFSQYDDPFFGIVTEVDCTNAYRFARENKYSFFAWYLHKAITAVNKIEEFKYRILGEEVVLYDVVHAASTIGRKDGTFGFSFIHFSEDFDVFNTDLLEEIKNVENTTGLRANEDAARKDAIHFSTLPWNKFTGLTHAKNFNNKDSVPKISFGRAFDSGSGKKLPVAVNAHHGLMDGIHLARFLEEFQKLLNA</sequence>
<dbReference type="SUPFAM" id="SSF52777">
    <property type="entry name" value="CoA-dependent acyltransferases"/>
    <property type="match status" value="1"/>
</dbReference>
<dbReference type="Pfam" id="PF00302">
    <property type="entry name" value="CAT"/>
    <property type="match status" value="1"/>
</dbReference>
<dbReference type="InterPro" id="IPR001707">
    <property type="entry name" value="Cmp_AcTrfase"/>
</dbReference>
<keyword evidence="2" id="KW-1185">Reference proteome</keyword>
<accession>A0ABW3NVN2</accession>
<reference evidence="2" key="1">
    <citation type="journal article" date="2019" name="Int. J. Syst. Evol. Microbiol.">
        <title>The Global Catalogue of Microorganisms (GCM) 10K type strain sequencing project: providing services to taxonomists for standard genome sequencing and annotation.</title>
        <authorList>
            <consortium name="The Broad Institute Genomics Platform"/>
            <consortium name="The Broad Institute Genome Sequencing Center for Infectious Disease"/>
            <person name="Wu L."/>
            <person name="Ma J."/>
        </authorList>
    </citation>
    <scope>NUCLEOTIDE SEQUENCE [LARGE SCALE GENOMIC DNA]</scope>
    <source>
        <strain evidence="2">CCUG 64793</strain>
    </source>
</reference>
<dbReference type="PANTHER" id="PTHR38474:SF1">
    <property type="entry name" value="SLR0299 PROTEIN"/>
    <property type="match status" value="1"/>
</dbReference>
<evidence type="ECO:0000313" key="2">
    <source>
        <dbReference type="Proteomes" id="UP001597131"/>
    </source>
</evidence>